<evidence type="ECO:0000256" key="5">
    <source>
        <dbReference type="ARBA" id="ARBA00023004"/>
    </source>
</evidence>
<dbReference type="Gene3D" id="1.10.1060.10">
    <property type="entry name" value="Alpha-helical ferredoxin"/>
    <property type="match status" value="1"/>
</dbReference>
<keyword evidence="6" id="KW-0411">Iron-sulfur</keyword>
<keyword evidence="8" id="KW-1185">Reference proteome</keyword>
<dbReference type="Pfam" id="PF13746">
    <property type="entry name" value="Fer4_18"/>
    <property type="match status" value="1"/>
</dbReference>
<dbReference type="Gene3D" id="2.60.40.10">
    <property type="entry name" value="Immunoglobulins"/>
    <property type="match status" value="1"/>
</dbReference>
<accession>A0A2K9AKJ1</accession>
<dbReference type="GO" id="GO:0051539">
    <property type="term" value="F:4 iron, 4 sulfur cluster binding"/>
    <property type="evidence" value="ECO:0007669"/>
    <property type="project" value="UniProtKB-KW"/>
</dbReference>
<reference evidence="7 8" key="1">
    <citation type="submission" date="2017-12" db="EMBL/GenBank/DDBJ databases">
        <title>Kangiella profundi FT102 completed genome.</title>
        <authorList>
            <person name="Xu J."/>
            <person name="Wang J."/>
            <person name="Lu Y."/>
        </authorList>
    </citation>
    <scope>NUCLEOTIDE SEQUENCE [LARGE SCALE GENOMIC DNA]</scope>
    <source>
        <strain evidence="7 8">FT102</strain>
    </source>
</reference>
<dbReference type="InterPro" id="IPR017900">
    <property type="entry name" value="4Fe4S_Fe_S_CS"/>
</dbReference>
<dbReference type="Pfam" id="PF12801">
    <property type="entry name" value="Fer4_5"/>
    <property type="match status" value="1"/>
</dbReference>
<evidence type="ECO:0000256" key="1">
    <source>
        <dbReference type="ARBA" id="ARBA00022448"/>
    </source>
</evidence>
<dbReference type="PANTHER" id="PTHR30176:SF3">
    <property type="entry name" value="FERREDOXIN-TYPE PROTEIN NAPH"/>
    <property type="match status" value="1"/>
</dbReference>
<organism evidence="7 8">
    <name type="scientific">Kangiella profundi</name>
    <dbReference type="NCBI Taxonomy" id="1561924"/>
    <lineage>
        <taxon>Bacteria</taxon>
        <taxon>Pseudomonadati</taxon>
        <taxon>Pseudomonadota</taxon>
        <taxon>Gammaproteobacteria</taxon>
        <taxon>Kangiellales</taxon>
        <taxon>Kangiellaceae</taxon>
        <taxon>Kangiella</taxon>
    </lineage>
</organism>
<dbReference type="GO" id="GO:0005886">
    <property type="term" value="C:plasma membrane"/>
    <property type="evidence" value="ECO:0007669"/>
    <property type="project" value="TreeGrafter"/>
</dbReference>
<dbReference type="NCBIfam" id="TIGR02745">
    <property type="entry name" value="ccoG_rdxA_fixG"/>
    <property type="match status" value="1"/>
</dbReference>
<dbReference type="Proteomes" id="UP000232693">
    <property type="component" value="Chromosome"/>
</dbReference>
<keyword evidence="4" id="KW-0249">Electron transport</keyword>
<proteinExistence type="predicted"/>
<keyword evidence="3" id="KW-0479">Metal-binding</keyword>
<evidence type="ECO:0000313" key="8">
    <source>
        <dbReference type="Proteomes" id="UP000232693"/>
    </source>
</evidence>
<keyword evidence="1" id="KW-0813">Transport</keyword>
<evidence type="ECO:0000256" key="6">
    <source>
        <dbReference type="ARBA" id="ARBA00023014"/>
    </source>
</evidence>
<dbReference type="InterPro" id="IPR051684">
    <property type="entry name" value="Electron_Trans/Redox"/>
</dbReference>
<dbReference type="PROSITE" id="PS00198">
    <property type="entry name" value="4FE4S_FER_1"/>
    <property type="match status" value="1"/>
</dbReference>
<dbReference type="EMBL" id="CP025120">
    <property type="protein sequence ID" value="AUD78152.1"/>
    <property type="molecule type" value="Genomic_DNA"/>
</dbReference>
<keyword evidence="5" id="KW-0408">Iron</keyword>
<sequence>MSEQNDTYVVGDEQDLYVKRKKVFSKKVSGRFNNLRVLSVWLLLGLYYGLPWISWNGQQAVLFDLPARKFHLFGLTFFPQDFIFLTLLLIIAAMALFFFTTIAGRLWCGYACPQTVWTEVFIWMERLVEGDRNKQLKLEKQPWNFEKLRKRLAKHALWIIFALFTGYTFVGYFTPITELTDKILTLSTGPWETFWVLFYSFATWGNAGMLREQVCIYMCPYARFQSSMFDKDTLIIAYDEQRGEQRGPRKKDMPKEEYEAKGLGDCIDCMQCVHVCPTGIDIRDGLQYECIACAACIDACDEVMDKMGYEPGLIRYTTENRDNGKEVKLLRGKTIGYGSILILISLIFVLSVWLRTPLELDIIKDRNRLYLTTAEGFIENIYNLRIVNKDQKAHTYAIDITGHSELVYQGPETVTVAAGAVITVPVRVSIDPFNLTGTTEKLTVRLQSVDDESIAINQGTNFIGPVRRR</sequence>
<dbReference type="InterPro" id="IPR032879">
    <property type="entry name" value="FixG_C"/>
</dbReference>
<dbReference type="GO" id="GO:0046872">
    <property type="term" value="F:metal ion binding"/>
    <property type="evidence" value="ECO:0007669"/>
    <property type="project" value="UniProtKB-KW"/>
</dbReference>
<dbReference type="SUPFAM" id="SSF54862">
    <property type="entry name" value="4Fe-4S ferredoxins"/>
    <property type="match status" value="1"/>
</dbReference>
<evidence type="ECO:0000313" key="7">
    <source>
        <dbReference type="EMBL" id="AUD78152.1"/>
    </source>
</evidence>
<dbReference type="PANTHER" id="PTHR30176">
    <property type="entry name" value="FERREDOXIN-TYPE PROTEIN NAPH"/>
    <property type="match status" value="1"/>
</dbReference>
<evidence type="ECO:0000256" key="4">
    <source>
        <dbReference type="ARBA" id="ARBA00022982"/>
    </source>
</evidence>
<dbReference type="InterPro" id="IPR013783">
    <property type="entry name" value="Ig-like_fold"/>
</dbReference>
<dbReference type="FunFam" id="1.10.1060.10:FF:000015">
    <property type="entry name" value="Cytochrome c oxidase accessory protein CcoG"/>
    <property type="match status" value="1"/>
</dbReference>
<dbReference type="InterPro" id="IPR014116">
    <property type="entry name" value="Cyt_c_oxidase_cbb3_FixG"/>
</dbReference>
<name>A0A2K9AKJ1_9GAMM</name>
<dbReference type="PROSITE" id="PS51379">
    <property type="entry name" value="4FE4S_FER_2"/>
    <property type="match status" value="1"/>
</dbReference>
<protein>
    <submittedName>
        <fullName evidence="7">Cytochrome c oxidase accessory protein CcoG</fullName>
    </submittedName>
</protein>
<dbReference type="Pfam" id="PF11614">
    <property type="entry name" value="FixG_C"/>
    <property type="match status" value="1"/>
</dbReference>
<dbReference type="AlphaFoldDB" id="A0A2K9AKJ1"/>
<evidence type="ECO:0000256" key="3">
    <source>
        <dbReference type="ARBA" id="ARBA00022723"/>
    </source>
</evidence>
<gene>
    <name evidence="7" type="primary">ccoG</name>
    <name evidence="7" type="ORF">CW740_02425</name>
</gene>
<dbReference type="InterPro" id="IPR017896">
    <property type="entry name" value="4Fe4S_Fe-S-bd"/>
</dbReference>
<dbReference type="InterPro" id="IPR009051">
    <property type="entry name" value="Helical_ferredxn"/>
</dbReference>
<dbReference type="OrthoDB" id="9811700at2"/>
<dbReference type="KEGG" id="kpd:CW740_02425"/>
<evidence type="ECO:0000256" key="2">
    <source>
        <dbReference type="ARBA" id="ARBA00022485"/>
    </source>
</evidence>
<keyword evidence="2" id="KW-0004">4Fe-4S</keyword>
<dbReference type="RefSeq" id="WP_106646032.1">
    <property type="nucleotide sequence ID" value="NZ_BMGO01000002.1"/>
</dbReference>